<proteinExistence type="predicted"/>
<comment type="caution">
    <text evidence="1">The sequence shown here is derived from an EMBL/GenBank/DDBJ whole genome shotgun (WGS) entry which is preliminary data.</text>
</comment>
<organism evidence="1">
    <name type="scientific">bioreactor metagenome</name>
    <dbReference type="NCBI Taxonomy" id="1076179"/>
    <lineage>
        <taxon>unclassified sequences</taxon>
        <taxon>metagenomes</taxon>
        <taxon>ecological metagenomes</taxon>
    </lineage>
</organism>
<dbReference type="AlphaFoldDB" id="A0A645BFU6"/>
<dbReference type="EMBL" id="VSSQ01019822">
    <property type="protein sequence ID" value="MPM64202.1"/>
    <property type="molecule type" value="Genomic_DNA"/>
</dbReference>
<gene>
    <name evidence="1" type="ORF">SDC9_111088</name>
</gene>
<evidence type="ECO:0008006" key="2">
    <source>
        <dbReference type="Google" id="ProtNLM"/>
    </source>
</evidence>
<evidence type="ECO:0000313" key="1">
    <source>
        <dbReference type="EMBL" id="MPM64202.1"/>
    </source>
</evidence>
<reference evidence="1" key="1">
    <citation type="submission" date="2019-08" db="EMBL/GenBank/DDBJ databases">
        <authorList>
            <person name="Kucharzyk K."/>
            <person name="Murdoch R.W."/>
            <person name="Higgins S."/>
            <person name="Loffler F."/>
        </authorList>
    </citation>
    <scope>NUCLEOTIDE SEQUENCE</scope>
</reference>
<name>A0A645BFU6_9ZZZZ</name>
<sequence>MTSRDLKSKKDNYYEIPLNYKFKNNNDNNSASQTIVYNNELYVLVGIDKSPGYLDEEETISISKGCLANIYKLDLENKSSELVASRVVADKEDLASLSDISFKYENTLYFIKESIDDSDKDNMKRKFELMSYDFKNNKFNSEKMPFDMKANNNISNFYVEEDKVIFLTNDIVNKNKLSMKLSTFDLKNKKWINQNEEYNISVDDNKDGISITSMRYIDNKLYLIIDSSEYAEKTGPSAPLNRQYLYVIDKNTKKNLYSGIIRNDSTSYVSPNILTNDEI</sequence>
<protein>
    <recommendedName>
        <fullName evidence="2">DUF5050 domain-containing protein</fullName>
    </recommendedName>
</protein>
<accession>A0A645BFU6</accession>